<comment type="caution">
    <text evidence="5">The sequence shown here is derived from an EMBL/GenBank/DDBJ whole genome shotgun (WGS) entry which is preliminary data.</text>
</comment>
<accession>A0AA39GSE6</accession>
<dbReference type="InterPro" id="IPR001466">
    <property type="entry name" value="Beta-lactam-related"/>
</dbReference>
<feature type="domain" description="Beta-lactamase-related" evidence="3">
    <location>
        <begin position="48"/>
        <end position="376"/>
    </location>
</feature>
<dbReference type="EMBL" id="JAPDFR010000001">
    <property type="protein sequence ID" value="KAK0391674.1"/>
    <property type="molecule type" value="Genomic_DNA"/>
</dbReference>
<evidence type="ECO:0008006" key="7">
    <source>
        <dbReference type="Google" id="ProtNLM"/>
    </source>
</evidence>
<evidence type="ECO:0000259" key="4">
    <source>
        <dbReference type="Pfam" id="PF11954"/>
    </source>
</evidence>
<protein>
    <recommendedName>
        <fullName evidence="7">Beta-lactamase-related domain-containing protein</fullName>
    </recommendedName>
</protein>
<evidence type="ECO:0000313" key="5">
    <source>
        <dbReference type="EMBL" id="KAK0391674.1"/>
    </source>
</evidence>
<dbReference type="InterPro" id="IPR021860">
    <property type="entry name" value="Peptidase_S12_Pab87-rel_C"/>
</dbReference>
<reference evidence="5" key="1">
    <citation type="submission" date="2022-10" db="EMBL/GenBank/DDBJ databases">
        <title>Determination and structural analysis of whole genome sequence of Sarocladium strictum F4-1.</title>
        <authorList>
            <person name="Hu L."/>
            <person name="Jiang Y."/>
        </authorList>
    </citation>
    <scope>NUCLEOTIDE SEQUENCE</scope>
    <source>
        <strain evidence="5">F4-1</strain>
    </source>
</reference>
<keyword evidence="2" id="KW-0732">Signal</keyword>
<feature type="signal peptide" evidence="2">
    <location>
        <begin position="1"/>
        <end position="22"/>
    </location>
</feature>
<organism evidence="5 6">
    <name type="scientific">Sarocladium strictum</name>
    <name type="common">Black bundle disease fungus</name>
    <name type="synonym">Acremonium strictum</name>
    <dbReference type="NCBI Taxonomy" id="5046"/>
    <lineage>
        <taxon>Eukaryota</taxon>
        <taxon>Fungi</taxon>
        <taxon>Dikarya</taxon>
        <taxon>Ascomycota</taxon>
        <taxon>Pezizomycotina</taxon>
        <taxon>Sordariomycetes</taxon>
        <taxon>Hypocreomycetidae</taxon>
        <taxon>Hypocreales</taxon>
        <taxon>Sarocladiaceae</taxon>
        <taxon>Sarocladium</taxon>
    </lineage>
</organism>
<dbReference type="Gene3D" id="3.40.710.10">
    <property type="entry name" value="DD-peptidase/beta-lactamase superfamily"/>
    <property type="match status" value="1"/>
</dbReference>
<dbReference type="InterPro" id="IPR012338">
    <property type="entry name" value="Beta-lactam/transpept-like"/>
</dbReference>
<sequence length="545" mass="61431">MRSGLMSTNVLRLVAWFGAAAATGFDQQPLTTVEEQASGARNPFTDEFAQIAEQGLQDWHVAGFAISVVDGNDTFATGFGFATLPDVPATAETLWYVGSTTKAFTTASLATLIDSNNHSELSLGWKTQISAVIRDDFVLQDEWATAHLTLEDAASHRTGMTRHDQTIIWEPESPRGIVKHTVRNLRNLPIHIEPRTEFHYCNLFYTVLTHVIETLTGKRLGDVMKELIWEPLGMNSTYYDLDEARAAPEHLSQGYAWHEDIQQLKPLAHIQTAALNGAGAMISNVIDYTKWLKCLINKTQPFSQAVHNEIRTPRIMGSFETLSSDMTSYSLSWVRSTIHGRTVYLHSGSTLTHGALVYWFPDDNYGVTIFANSVTPLRQILMYKLLEEKFNVPKDERVDVEAREKRNDKEMKRFIANATNIAYPNRPSTPLPPSLNLSEHAGTYEDAGYGAVRFYVGSHPSRPKETTLIAERTDRGWNETVRMEHVTGDWWLWCGYIKDGPSEMDYFSKAEFRTGPDGKVSSLEVEIYDYIEDLREGIISYKKVG</sequence>
<dbReference type="PANTHER" id="PTHR46825">
    <property type="entry name" value="D-ALANYL-D-ALANINE-CARBOXYPEPTIDASE/ENDOPEPTIDASE AMPH"/>
    <property type="match status" value="1"/>
</dbReference>
<evidence type="ECO:0000313" key="6">
    <source>
        <dbReference type="Proteomes" id="UP001175261"/>
    </source>
</evidence>
<keyword evidence="6" id="KW-1185">Reference proteome</keyword>
<dbReference type="Pfam" id="PF00144">
    <property type="entry name" value="Beta-lactamase"/>
    <property type="match status" value="1"/>
</dbReference>
<dbReference type="AlphaFoldDB" id="A0AA39GSE6"/>
<feature type="chain" id="PRO_5041465883" description="Beta-lactamase-related domain-containing protein" evidence="2">
    <location>
        <begin position="23"/>
        <end position="545"/>
    </location>
</feature>
<evidence type="ECO:0000256" key="1">
    <source>
        <dbReference type="ARBA" id="ARBA00038215"/>
    </source>
</evidence>
<dbReference type="Pfam" id="PF11954">
    <property type="entry name" value="DUF3471"/>
    <property type="match status" value="1"/>
</dbReference>
<evidence type="ECO:0000259" key="3">
    <source>
        <dbReference type="Pfam" id="PF00144"/>
    </source>
</evidence>
<evidence type="ECO:0000256" key="2">
    <source>
        <dbReference type="SAM" id="SignalP"/>
    </source>
</evidence>
<dbReference type="PANTHER" id="PTHR46825:SF9">
    <property type="entry name" value="BETA-LACTAMASE-RELATED DOMAIN-CONTAINING PROTEIN"/>
    <property type="match status" value="1"/>
</dbReference>
<gene>
    <name evidence="5" type="ORF">NLU13_1173</name>
</gene>
<dbReference type="InterPro" id="IPR050491">
    <property type="entry name" value="AmpC-like"/>
</dbReference>
<proteinExistence type="inferred from homology"/>
<dbReference type="Proteomes" id="UP001175261">
    <property type="component" value="Unassembled WGS sequence"/>
</dbReference>
<comment type="similarity">
    <text evidence="1">Belongs to the peptidase S12 family.</text>
</comment>
<name>A0AA39GSE6_SARSR</name>
<dbReference type="SUPFAM" id="SSF56601">
    <property type="entry name" value="beta-lactamase/transpeptidase-like"/>
    <property type="match status" value="1"/>
</dbReference>
<feature type="domain" description="Peptidase S12 Pab87-related C-terminal" evidence="4">
    <location>
        <begin position="428"/>
        <end position="526"/>
    </location>
</feature>